<dbReference type="SFLD" id="SFLDG01129">
    <property type="entry name" value="C1.5:_HAD__Beta-PGM__Phosphata"/>
    <property type="match status" value="1"/>
</dbReference>
<reference evidence="1" key="1">
    <citation type="journal article" date="2020" name="mSystems">
        <title>Genome- and Community-Level Interaction Insights into Carbon Utilization and Element Cycling Functions of Hydrothermarchaeota in Hydrothermal Sediment.</title>
        <authorList>
            <person name="Zhou Z."/>
            <person name="Liu Y."/>
            <person name="Xu W."/>
            <person name="Pan J."/>
            <person name="Luo Z.H."/>
            <person name="Li M."/>
        </authorList>
    </citation>
    <scope>NUCLEOTIDE SEQUENCE [LARGE SCALE GENOMIC DNA]</scope>
    <source>
        <strain evidence="1">HyVt-76</strain>
    </source>
</reference>
<dbReference type="CDD" id="cd02603">
    <property type="entry name" value="HAD_sEH-N_like"/>
    <property type="match status" value="1"/>
</dbReference>
<dbReference type="EMBL" id="DRTD01000748">
    <property type="protein sequence ID" value="HHE56093.1"/>
    <property type="molecule type" value="Genomic_DNA"/>
</dbReference>
<name>A0A7V5LJF7_CALAY</name>
<organism evidence="1">
    <name type="scientific">Caldithrix abyssi</name>
    <dbReference type="NCBI Taxonomy" id="187145"/>
    <lineage>
        <taxon>Bacteria</taxon>
        <taxon>Pseudomonadati</taxon>
        <taxon>Calditrichota</taxon>
        <taxon>Calditrichia</taxon>
        <taxon>Calditrichales</taxon>
        <taxon>Calditrichaceae</taxon>
        <taxon>Caldithrix</taxon>
    </lineage>
</organism>
<gene>
    <name evidence="1" type="ORF">ENL21_09940</name>
</gene>
<dbReference type="InterPro" id="IPR023214">
    <property type="entry name" value="HAD_sf"/>
</dbReference>
<dbReference type="Gene3D" id="1.10.150.240">
    <property type="entry name" value="Putative phosphatase, domain 2"/>
    <property type="match status" value="1"/>
</dbReference>
<dbReference type="AlphaFoldDB" id="A0A7V5LJF7"/>
<evidence type="ECO:0000313" key="1">
    <source>
        <dbReference type="EMBL" id="HHE56093.1"/>
    </source>
</evidence>
<dbReference type="PANTHER" id="PTHR43611">
    <property type="entry name" value="ALPHA-D-GLUCOSE 1-PHOSPHATE PHOSPHATASE"/>
    <property type="match status" value="1"/>
</dbReference>
<proteinExistence type="predicted"/>
<dbReference type="NCBIfam" id="TIGR01509">
    <property type="entry name" value="HAD-SF-IA-v3"/>
    <property type="match status" value="1"/>
</dbReference>
<protein>
    <submittedName>
        <fullName evidence="1">HAD family phosphatase</fullName>
    </submittedName>
</protein>
<accession>A0A7V5LJF7</accession>
<comment type="caution">
    <text evidence="1">The sequence shown here is derived from an EMBL/GenBank/DDBJ whole genome shotgun (WGS) entry which is preliminary data.</text>
</comment>
<sequence>MNAIKAIIFDLGRVLVDVKFDRQTARFFGVSTNNTEDAATILDRAFQNELFRKLNKGEITSREFYEAFKNDFNLNLDFETFVQYWCDVFAPIPGMEELFWQVKRKYPVGLLSDTDELHWNYCREQFPFLKAIEKPTLSFEIGALKPDAKCYLKAAENVGFEVAECLFIDDRQVNVEGAQKVGMRAILFQGPEKLKEDFKKFGVMVD</sequence>
<dbReference type="Pfam" id="PF00702">
    <property type="entry name" value="Hydrolase"/>
    <property type="match status" value="1"/>
</dbReference>
<dbReference type="InterPro" id="IPR036412">
    <property type="entry name" value="HAD-like_sf"/>
</dbReference>
<dbReference type="SUPFAM" id="SSF56784">
    <property type="entry name" value="HAD-like"/>
    <property type="match status" value="1"/>
</dbReference>
<dbReference type="SFLD" id="SFLDS00003">
    <property type="entry name" value="Haloacid_Dehalogenase"/>
    <property type="match status" value="1"/>
</dbReference>
<dbReference type="PANTHER" id="PTHR43611:SF3">
    <property type="entry name" value="FLAVIN MONONUCLEOTIDE HYDROLASE 1, CHLOROPLATIC"/>
    <property type="match status" value="1"/>
</dbReference>
<dbReference type="Gene3D" id="3.40.50.1000">
    <property type="entry name" value="HAD superfamily/HAD-like"/>
    <property type="match status" value="1"/>
</dbReference>
<dbReference type="Proteomes" id="UP000886111">
    <property type="component" value="Unassembled WGS sequence"/>
</dbReference>
<dbReference type="InterPro" id="IPR023198">
    <property type="entry name" value="PGP-like_dom2"/>
</dbReference>
<dbReference type="InterPro" id="IPR006439">
    <property type="entry name" value="HAD-SF_hydro_IA"/>
</dbReference>